<dbReference type="Gene3D" id="1.10.10.60">
    <property type="entry name" value="Homeodomain-like"/>
    <property type="match status" value="1"/>
</dbReference>
<name>A0A3B1AUC4_9ZZZZ</name>
<evidence type="ECO:0000313" key="1">
    <source>
        <dbReference type="EMBL" id="VAX07312.1"/>
    </source>
</evidence>
<dbReference type="SUPFAM" id="SSF88659">
    <property type="entry name" value="Sigma3 and sigma4 domains of RNA polymerase sigma factors"/>
    <property type="match status" value="1"/>
</dbReference>
<accession>A0A3B1AUC4</accession>
<dbReference type="Gene3D" id="3.30.70.1290">
    <property type="entry name" value="Transposase IS200-like"/>
    <property type="match status" value="1"/>
</dbReference>
<dbReference type="PANTHER" id="PTHR34322:SF2">
    <property type="entry name" value="TRANSPOSASE IS200-LIKE DOMAIN-CONTAINING PROTEIN"/>
    <property type="match status" value="1"/>
</dbReference>
<proteinExistence type="predicted"/>
<protein>
    <recommendedName>
        <fullName evidence="2">Addiction module toxin RelE</fullName>
    </recommendedName>
</protein>
<dbReference type="InterPro" id="IPR013324">
    <property type="entry name" value="RNA_pol_sigma_r3/r4-like"/>
</dbReference>
<dbReference type="AlphaFoldDB" id="A0A3B1AUC4"/>
<dbReference type="GO" id="GO:0006313">
    <property type="term" value="P:DNA transposition"/>
    <property type="evidence" value="ECO:0007669"/>
    <property type="project" value="InterPro"/>
</dbReference>
<reference evidence="1" key="1">
    <citation type="submission" date="2018-06" db="EMBL/GenBank/DDBJ databases">
        <authorList>
            <person name="Zhirakovskaya E."/>
        </authorList>
    </citation>
    <scope>NUCLEOTIDE SEQUENCE</scope>
</reference>
<dbReference type="EMBL" id="UOFY01000015">
    <property type="protein sequence ID" value="VAX07312.1"/>
    <property type="molecule type" value="Genomic_DNA"/>
</dbReference>
<dbReference type="GO" id="GO:0003677">
    <property type="term" value="F:DNA binding"/>
    <property type="evidence" value="ECO:0007669"/>
    <property type="project" value="InterPro"/>
</dbReference>
<sequence length="189" mass="21760">MGHVFQGRYKGILVEKYSYLLELSRYVVLNPVRANMVKDAGKWPWSSYRAMTGKQPAADWLETGWLLSQFSVQRKRATAKYIDFVRAGVGLPSLWRELTHQIYLGGDRFVNRMQKKLDAKADLSEIPKAQRRSIAKPISYYATRYKDKKRGIVEAYLTGDYTMKDIAGHFNVHYSTVSRAITKAEKENA</sequence>
<evidence type="ECO:0008006" key="2">
    <source>
        <dbReference type="Google" id="ProtNLM"/>
    </source>
</evidence>
<dbReference type="InterPro" id="IPR036515">
    <property type="entry name" value="Transposase_17_sf"/>
</dbReference>
<dbReference type="GO" id="GO:0004803">
    <property type="term" value="F:transposase activity"/>
    <property type="evidence" value="ECO:0007669"/>
    <property type="project" value="InterPro"/>
</dbReference>
<gene>
    <name evidence="1" type="ORF">MNBD_GAMMA25-2628</name>
</gene>
<organism evidence="1">
    <name type="scientific">hydrothermal vent metagenome</name>
    <dbReference type="NCBI Taxonomy" id="652676"/>
    <lineage>
        <taxon>unclassified sequences</taxon>
        <taxon>metagenomes</taxon>
        <taxon>ecological metagenomes</taxon>
    </lineage>
</organism>
<dbReference type="PANTHER" id="PTHR34322">
    <property type="entry name" value="TRANSPOSASE, Y1_TNP DOMAIN-CONTAINING"/>
    <property type="match status" value="1"/>
</dbReference>